<feature type="compositionally biased region" description="Polar residues" evidence="1">
    <location>
        <begin position="226"/>
        <end position="239"/>
    </location>
</feature>
<keyword evidence="3" id="KW-1185">Reference proteome</keyword>
<feature type="compositionally biased region" description="Low complexity" evidence="1">
    <location>
        <begin position="94"/>
        <end position="115"/>
    </location>
</feature>
<feature type="compositionally biased region" description="Polar residues" evidence="1">
    <location>
        <begin position="972"/>
        <end position="989"/>
    </location>
</feature>
<gene>
    <name evidence="2" type="ORF">THAPSDRAFT_25781</name>
</gene>
<feature type="compositionally biased region" description="Polar residues" evidence="1">
    <location>
        <begin position="335"/>
        <end position="345"/>
    </location>
</feature>
<reference evidence="2 3" key="1">
    <citation type="journal article" date="2004" name="Science">
        <title>The genome of the diatom Thalassiosira pseudonana: ecology, evolution, and metabolism.</title>
        <authorList>
            <person name="Armbrust E.V."/>
            <person name="Berges J.A."/>
            <person name="Bowler C."/>
            <person name="Green B.R."/>
            <person name="Martinez D."/>
            <person name="Putnam N.H."/>
            <person name="Zhou S."/>
            <person name="Allen A.E."/>
            <person name="Apt K.E."/>
            <person name="Bechner M."/>
            <person name="Brzezinski M.A."/>
            <person name="Chaal B.K."/>
            <person name="Chiovitti A."/>
            <person name="Davis A.K."/>
            <person name="Demarest M.S."/>
            <person name="Detter J.C."/>
            <person name="Glavina T."/>
            <person name="Goodstein D."/>
            <person name="Hadi M.Z."/>
            <person name="Hellsten U."/>
            <person name="Hildebrand M."/>
            <person name="Jenkins B.D."/>
            <person name="Jurka J."/>
            <person name="Kapitonov V.V."/>
            <person name="Kroger N."/>
            <person name="Lau W.W."/>
            <person name="Lane T.W."/>
            <person name="Larimer F.W."/>
            <person name="Lippmeier J.C."/>
            <person name="Lucas S."/>
            <person name="Medina M."/>
            <person name="Montsant A."/>
            <person name="Obornik M."/>
            <person name="Parker M.S."/>
            <person name="Palenik B."/>
            <person name="Pazour G.J."/>
            <person name="Richardson P.M."/>
            <person name="Rynearson T.A."/>
            <person name="Saito M.A."/>
            <person name="Schwartz D.C."/>
            <person name="Thamatrakoln K."/>
            <person name="Valentin K."/>
            <person name="Vardi A."/>
            <person name="Wilkerson F.P."/>
            <person name="Rokhsar D.S."/>
        </authorList>
    </citation>
    <scope>NUCLEOTIDE SEQUENCE [LARGE SCALE GENOMIC DNA]</scope>
    <source>
        <strain evidence="2 3">CCMP1335</strain>
    </source>
</reference>
<feature type="compositionally biased region" description="Low complexity" evidence="1">
    <location>
        <begin position="776"/>
        <end position="786"/>
    </location>
</feature>
<dbReference type="OMA" id="CPYTTKP"/>
<feature type="compositionally biased region" description="Polar residues" evidence="1">
    <location>
        <begin position="49"/>
        <end position="69"/>
    </location>
</feature>
<dbReference type="EMBL" id="CM000653">
    <property type="protein sequence ID" value="EED87872.1"/>
    <property type="molecule type" value="Genomic_DNA"/>
</dbReference>
<dbReference type="HOGENOM" id="CLU_253027_0_0_1"/>
<feature type="region of interest" description="Disordered" evidence="1">
    <location>
        <begin position="361"/>
        <end position="472"/>
    </location>
</feature>
<feature type="compositionally biased region" description="Polar residues" evidence="1">
    <location>
        <begin position="642"/>
        <end position="659"/>
    </location>
</feature>
<feature type="region of interest" description="Disordered" evidence="1">
    <location>
        <begin position="1395"/>
        <end position="1422"/>
    </location>
</feature>
<evidence type="ECO:0000313" key="2">
    <source>
        <dbReference type="EMBL" id="EED87872.1"/>
    </source>
</evidence>
<dbReference type="Proteomes" id="UP000001449">
    <property type="component" value="Chromosome 22"/>
</dbReference>
<feature type="compositionally biased region" description="Polar residues" evidence="1">
    <location>
        <begin position="388"/>
        <end position="409"/>
    </location>
</feature>
<feature type="compositionally biased region" description="Pro residues" evidence="1">
    <location>
        <begin position="1005"/>
        <end position="1014"/>
    </location>
</feature>
<feature type="region of interest" description="Disordered" evidence="1">
    <location>
        <begin position="764"/>
        <end position="1069"/>
    </location>
</feature>
<feature type="compositionally biased region" description="Basic and acidic residues" evidence="1">
    <location>
        <begin position="1216"/>
        <end position="1228"/>
    </location>
</feature>
<organism evidence="2 3">
    <name type="scientific">Thalassiosira pseudonana</name>
    <name type="common">Marine diatom</name>
    <name type="synonym">Cyclotella nana</name>
    <dbReference type="NCBI Taxonomy" id="35128"/>
    <lineage>
        <taxon>Eukaryota</taxon>
        <taxon>Sar</taxon>
        <taxon>Stramenopiles</taxon>
        <taxon>Ochrophyta</taxon>
        <taxon>Bacillariophyta</taxon>
        <taxon>Coscinodiscophyceae</taxon>
        <taxon>Thalassiosirophycidae</taxon>
        <taxon>Thalassiosirales</taxon>
        <taxon>Thalassiosiraceae</taxon>
        <taxon>Thalassiosira</taxon>
    </lineage>
</organism>
<evidence type="ECO:0000313" key="3">
    <source>
        <dbReference type="Proteomes" id="UP000001449"/>
    </source>
</evidence>
<feature type="region of interest" description="Disordered" evidence="1">
    <location>
        <begin position="496"/>
        <end position="660"/>
    </location>
</feature>
<feature type="compositionally biased region" description="Polar residues" evidence="1">
    <location>
        <begin position="859"/>
        <end position="873"/>
    </location>
</feature>
<name>B8CFX0_THAPS</name>
<dbReference type="InParanoid" id="B8CFX0"/>
<reference evidence="2 3" key="2">
    <citation type="journal article" date="2008" name="Nature">
        <title>The Phaeodactylum genome reveals the evolutionary history of diatom genomes.</title>
        <authorList>
            <person name="Bowler C."/>
            <person name="Allen A.E."/>
            <person name="Badger J.H."/>
            <person name="Grimwood J."/>
            <person name="Jabbari K."/>
            <person name="Kuo A."/>
            <person name="Maheswari U."/>
            <person name="Martens C."/>
            <person name="Maumus F."/>
            <person name="Otillar R.P."/>
            <person name="Rayko E."/>
            <person name="Salamov A."/>
            <person name="Vandepoele K."/>
            <person name="Beszteri B."/>
            <person name="Gruber A."/>
            <person name="Heijde M."/>
            <person name="Katinka M."/>
            <person name="Mock T."/>
            <person name="Valentin K."/>
            <person name="Verret F."/>
            <person name="Berges J.A."/>
            <person name="Brownlee C."/>
            <person name="Cadoret J.P."/>
            <person name="Chiovitti A."/>
            <person name="Choi C.J."/>
            <person name="Coesel S."/>
            <person name="De Martino A."/>
            <person name="Detter J.C."/>
            <person name="Durkin C."/>
            <person name="Falciatore A."/>
            <person name="Fournet J."/>
            <person name="Haruta M."/>
            <person name="Huysman M.J."/>
            <person name="Jenkins B.D."/>
            <person name="Jiroutova K."/>
            <person name="Jorgensen R.E."/>
            <person name="Joubert Y."/>
            <person name="Kaplan A."/>
            <person name="Kroger N."/>
            <person name="Kroth P.G."/>
            <person name="La Roche J."/>
            <person name="Lindquist E."/>
            <person name="Lommer M."/>
            <person name="Martin-Jezequel V."/>
            <person name="Lopez P.J."/>
            <person name="Lucas S."/>
            <person name="Mangogna M."/>
            <person name="McGinnis K."/>
            <person name="Medlin L.K."/>
            <person name="Montsant A."/>
            <person name="Oudot-Le Secq M.P."/>
            <person name="Napoli C."/>
            <person name="Obornik M."/>
            <person name="Parker M.S."/>
            <person name="Petit J.L."/>
            <person name="Porcel B.M."/>
            <person name="Poulsen N."/>
            <person name="Robison M."/>
            <person name="Rychlewski L."/>
            <person name="Rynearson T.A."/>
            <person name="Schmutz J."/>
            <person name="Shapiro H."/>
            <person name="Siaut M."/>
            <person name="Stanley M."/>
            <person name="Sussman M.R."/>
            <person name="Taylor A.R."/>
            <person name="Vardi A."/>
            <person name="von Dassow P."/>
            <person name="Vyverman W."/>
            <person name="Willis A."/>
            <person name="Wyrwicz L.S."/>
            <person name="Rokhsar D.S."/>
            <person name="Weissenbach J."/>
            <person name="Armbrust E.V."/>
            <person name="Green B.R."/>
            <person name="Van de Peer Y."/>
            <person name="Grigoriev I.V."/>
        </authorList>
    </citation>
    <scope>NUCLEOTIDE SEQUENCE [LARGE SCALE GENOMIC DNA]</scope>
    <source>
        <strain evidence="2 3">CCMP1335</strain>
    </source>
</reference>
<feature type="compositionally biased region" description="Basic and acidic residues" evidence="1">
    <location>
        <begin position="459"/>
        <end position="472"/>
    </location>
</feature>
<feature type="compositionally biased region" description="Acidic residues" evidence="1">
    <location>
        <begin position="787"/>
        <end position="797"/>
    </location>
</feature>
<dbReference type="PaxDb" id="35128-Thaps25781"/>
<feature type="compositionally biased region" description="Low complexity" evidence="1">
    <location>
        <begin position="1395"/>
        <end position="1410"/>
    </location>
</feature>
<feature type="region of interest" description="Disordered" evidence="1">
    <location>
        <begin position="1214"/>
        <end position="1234"/>
    </location>
</feature>
<feature type="compositionally biased region" description="Basic and acidic residues" evidence="1">
    <location>
        <begin position="911"/>
        <end position="935"/>
    </location>
</feature>
<feature type="compositionally biased region" description="Low complexity" evidence="1">
    <location>
        <begin position="600"/>
        <end position="616"/>
    </location>
</feature>
<feature type="compositionally biased region" description="Low complexity" evidence="1">
    <location>
        <begin position="361"/>
        <end position="370"/>
    </location>
</feature>
<feature type="compositionally biased region" description="Gly residues" evidence="1">
    <location>
        <begin position="116"/>
        <end position="125"/>
    </location>
</feature>
<feature type="compositionally biased region" description="Low complexity" evidence="1">
    <location>
        <begin position="156"/>
        <end position="174"/>
    </location>
</feature>
<feature type="compositionally biased region" description="Basic residues" evidence="1">
    <location>
        <begin position="1"/>
        <end position="14"/>
    </location>
</feature>
<sequence>MATASHHRRSRSQSRGRLPLPSSATVASAYSSSSSSRKSSSFHHRPDTGHSNSAGHPNKPSSIHNTEQQPPHPIKAVVDMSSIQDKPFSHQSKSGAATAFTRATAATAATSSSEESGGGRFGGGKSARSSRSSVGVGSRSFHGGSKSVASASRVMTGSRGTATAVTSSRSVASAINISGAATTSGASRVSRMSEGGTSSSGKGRSQSRPREVVSLRGRSVSAARKPSSQTLNNNGQRQQTSEERINSLGMYRGRSRSRPRDKNSANNNELPLPMVRGRSVSKSRALTGSMHYRSDDTGSDDKKKSKELTRGATTSAKTNNDNSKSRSKSRGPRVSISTKRSSAGSIVNDEGVVSVAAAATHAAAANANSRGRGRSQSRGRTAGMGASTVASGRSQSRGRTATASTSGRSLSRGRITSDANHAERRMELGRKDDRKHDADDRRDDRKSNDSHTNSSLLKRIGDKLHSKEKKSSSDIGVVAAVAALQHVNGQVKLNLIREEKNNGTRRNQSHQQQSRSRQYQKNSHPASNPRQHRSQFQRKESRSLSPHRYRSRSPFDRRAIAMSSAKSVDSCRSESTSPGRYYNENDDASVSSSRSEENYSSKSSYSSSSSSSYSSRGGRRLRSRSSSPVAPQTMAASIASVRRNSNNTRNPYQPKSSSEMAICTTLPTSAEIVTREDALSQVLDDNGCCILHPFIQLKMKLPSGNWRTLSKQCVVCQEETNDGGNDGDDIRAMVPAVGRPAFTRRMSNDSGTFHRKSSLGKYEDTARTLVPVDQTSLSSRSSTASSMEDDDDGEDSNSLERSRVEDDDNSLTPSCLEEESELVRIPTRRSSNKQTSVSSASASSSSEESESVECDERLSQSCNSLDEPSNNPLRNRRASQESKNPSVEMPPRDVKVSSRRPSGYASDDSYDSTKKTKSIDMSRVENALKKIKSLEEIQQASKAPASTVTASRSPPPPPPPPPKSASSKSQSDKNVSFNAPPQKKTQQAKPVSPPPAANSTSVQRAPPPPPPRPPIKSIAIDTSVTDKEDGIGNFSGDYGCSMAVLNPEPEPELQNDFVEDSGLGFDDWGRGQEDNLGAIDDADDTLGNKEWMKYATLPVRNVEDRAEKRGKRFGRASEKLNNHERQSTRHVKQMPYTDQFGEFGLYTGQVNEEGRPDGKGAMKYDNGVFYEGAWTDGGQDQKAASQYGRIRGGFTSWQGKGKNATKSGMVLPWNARKNDTQDPNEKTNVRGMEWTDLNGDSGRYTGEVNYDKLPHGNGIMRFDFGLIAEGEWINGVLKEGPRDRLLGAATVAAAASSGRSIGPGMSVGPGAQGFSAAASVMGGMSVAQASAFGGPMPVYPPVAYGGMNPMMIANQQAQASQYAMIAQQNAMMRAGGSVHGGAGGSIYGGMMPQLKQMQMPQQQQQQQQPQPNKPPISEIKIT</sequence>
<feature type="compositionally biased region" description="Polar residues" evidence="1">
    <location>
        <begin position="175"/>
        <end position="187"/>
    </location>
</feature>
<dbReference type="KEGG" id="tps:THAPSDRAFT_25781"/>
<feature type="compositionally biased region" description="Low complexity" evidence="1">
    <location>
        <begin position="126"/>
        <end position="145"/>
    </location>
</feature>
<feature type="compositionally biased region" description="Polar residues" evidence="1">
    <location>
        <begin position="311"/>
        <end position="322"/>
    </location>
</feature>
<feature type="compositionally biased region" description="Pro residues" evidence="1">
    <location>
        <begin position="953"/>
        <end position="963"/>
    </location>
</feature>
<accession>B8CFX0</accession>
<feature type="compositionally biased region" description="Basic and acidic residues" evidence="1">
    <location>
        <begin position="292"/>
        <end position="309"/>
    </location>
</feature>
<feature type="compositionally biased region" description="Low complexity" evidence="1">
    <location>
        <begin position="943"/>
        <end position="952"/>
    </location>
</feature>
<feature type="compositionally biased region" description="Polar residues" evidence="1">
    <location>
        <begin position="81"/>
        <end position="93"/>
    </location>
</feature>
<dbReference type="GeneID" id="7449418"/>
<feature type="region of interest" description="Disordered" evidence="1">
    <location>
        <begin position="1"/>
        <end position="348"/>
    </location>
</feature>
<feature type="compositionally biased region" description="Low complexity" evidence="1">
    <location>
        <begin position="836"/>
        <end position="846"/>
    </location>
</feature>
<feature type="compositionally biased region" description="Polar residues" evidence="1">
    <location>
        <begin position="195"/>
        <end position="206"/>
    </location>
</feature>
<feature type="compositionally biased region" description="Basic and acidic residues" evidence="1">
    <location>
        <begin position="420"/>
        <end position="449"/>
    </location>
</feature>
<protein>
    <submittedName>
        <fullName evidence="2">Uncharacterized protein</fullName>
    </submittedName>
</protein>
<dbReference type="eggNOG" id="ENOG502T6MK">
    <property type="taxonomic scope" value="Eukaryota"/>
</dbReference>
<dbReference type="RefSeq" id="XP_002295092.1">
    <property type="nucleotide sequence ID" value="XM_002295056.1"/>
</dbReference>
<feature type="compositionally biased region" description="Acidic residues" evidence="1">
    <location>
        <begin position="1049"/>
        <end position="1059"/>
    </location>
</feature>
<evidence type="ECO:0000256" key="1">
    <source>
        <dbReference type="SAM" id="MobiDB-lite"/>
    </source>
</evidence>
<proteinExistence type="predicted"/>
<feature type="compositionally biased region" description="Low complexity" evidence="1">
    <location>
        <begin position="505"/>
        <end position="523"/>
    </location>
</feature>
<feature type="compositionally biased region" description="Low complexity" evidence="1">
    <location>
        <begin position="15"/>
        <end position="39"/>
    </location>
</feature>